<evidence type="ECO:0000256" key="1">
    <source>
        <dbReference type="SAM" id="MobiDB-lite"/>
    </source>
</evidence>
<organism evidence="3 6">
    <name type="scientific">Methanothrix harundinacea</name>
    <dbReference type="NCBI Taxonomy" id="301375"/>
    <lineage>
        <taxon>Archaea</taxon>
        <taxon>Methanobacteriati</taxon>
        <taxon>Methanobacteriota</taxon>
        <taxon>Stenosarchaea group</taxon>
        <taxon>Methanomicrobia</taxon>
        <taxon>Methanotrichales</taxon>
        <taxon>Methanotrichaceae</taxon>
        <taxon>Methanothrix</taxon>
    </lineage>
</organism>
<feature type="compositionally biased region" description="Acidic residues" evidence="1">
    <location>
        <begin position="148"/>
        <end position="157"/>
    </location>
</feature>
<reference evidence="4" key="1">
    <citation type="journal article" date="2015" name="MBio">
        <title>Genome-resolved metagenomic analysis reveals roles for candidate phyla and other microbial community members in biogeochemical transformations in oil reservoirs.</title>
        <authorList>
            <person name="Hu P."/>
            <person name="Tom L."/>
            <person name="Singh A."/>
            <person name="Thomas B.C."/>
            <person name="Baker B.J."/>
            <person name="Piceno Y.M."/>
            <person name="Andersen G.L."/>
            <person name="Banfield J.F."/>
        </authorList>
    </citation>
    <scope>NUCLEOTIDE SEQUENCE [LARGE SCALE GENOMIC DNA]</scope>
    <source>
        <strain evidence="4">56_747</strain>
    </source>
</reference>
<reference evidence="5 6" key="2">
    <citation type="journal article" date="2015" name="MBio">
        <title>Genome-Resolved Metagenomic Analysis Reveals Roles for Candidate Phyla and Other Microbial Community Members in Biogeochemical Transformations in Oil Reservoirs.</title>
        <authorList>
            <person name="Hu P."/>
            <person name="Tom L."/>
            <person name="Singh A."/>
            <person name="Thomas B.C."/>
            <person name="Baker B.J."/>
            <person name="Piceno Y.M."/>
            <person name="Andersen G.L."/>
            <person name="Banfield J.F."/>
        </authorList>
    </citation>
    <scope>NUCLEOTIDE SEQUENCE [LARGE SCALE GENOMIC DNA]</scope>
    <source>
        <strain evidence="3">57_489</strain>
    </source>
</reference>
<dbReference type="Pfam" id="PF13566">
    <property type="entry name" value="DUF4130"/>
    <property type="match status" value="1"/>
</dbReference>
<name>A0A117LFE7_9EURY</name>
<dbReference type="Proteomes" id="UP000057043">
    <property type="component" value="Unassembled WGS sequence"/>
</dbReference>
<dbReference type="EMBL" id="LGFT01000031">
    <property type="protein sequence ID" value="KUK44215.1"/>
    <property type="molecule type" value="Genomic_DNA"/>
</dbReference>
<evidence type="ECO:0000313" key="3">
    <source>
        <dbReference type="EMBL" id="KUK44215.1"/>
    </source>
</evidence>
<feature type="domain" description="DUF4130" evidence="2">
    <location>
        <begin position="33"/>
        <end position="172"/>
    </location>
</feature>
<evidence type="ECO:0000313" key="6">
    <source>
        <dbReference type="Proteomes" id="UP000057043"/>
    </source>
</evidence>
<proteinExistence type="predicted"/>
<dbReference type="InterPro" id="IPR025404">
    <property type="entry name" value="DUF4130"/>
</dbReference>
<dbReference type="EMBL" id="LGHB01000021">
    <property type="protein sequence ID" value="KUK96051.1"/>
    <property type="molecule type" value="Genomic_DNA"/>
</dbReference>
<feature type="compositionally biased region" description="Basic and acidic residues" evidence="1">
    <location>
        <begin position="171"/>
        <end position="180"/>
    </location>
</feature>
<protein>
    <recommendedName>
        <fullName evidence="2">DUF4130 domain-containing protein</fullName>
    </recommendedName>
</protein>
<dbReference type="Proteomes" id="UP000053961">
    <property type="component" value="Unassembled WGS sequence"/>
</dbReference>
<feature type="region of interest" description="Disordered" evidence="1">
    <location>
        <begin position="139"/>
        <end position="159"/>
    </location>
</feature>
<accession>A0A117LFE7</accession>
<evidence type="ECO:0000259" key="2">
    <source>
        <dbReference type="Pfam" id="PF13566"/>
    </source>
</evidence>
<sequence length="211" mass="24005">MRTPEDFVELLSAHRDSDDQMIERARSLTPLEVETSTDPEVLRIRGMIYAVQGEIHRMRGFVRLKPRGKKVLWGRMSPDHEIGFEVADFLAKRFPGTIILLGDEWRSWSSFRTESGFLRSRGDGVASALEELGRFMDVGAGEGKGEKEDEMDEDDADGGVTDLWEVYYRSQDEPRKDGRRPFGGRISRCAERSAGMETERGRGNKRLGDFI</sequence>
<dbReference type="AlphaFoldDB" id="A0A117LFE7"/>
<evidence type="ECO:0000313" key="5">
    <source>
        <dbReference type="Proteomes" id="UP000053961"/>
    </source>
</evidence>
<evidence type="ECO:0000313" key="4">
    <source>
        <dbReference type="EMBL" id="KUK96051.1"/>
    </source>
</evidence>
<feature type="compositionally biased region" description="Basic and acidic residues" evidence="1">
    <location>
        <begin position="197"/>
        <end position="211"/>
    </location>
</feature>
<gene>
    <name evidence="3" type="ORF">XD72_1419</name>
    <name evidence="4" type="ORF">XE07_1406</name>
</gene>
<feature type="region of interest" description="Disordered" evidence="1">
    <location>
        <begin position="171"/>
        <end position="211"/>
    </location>
</feature>
<dbReference type="PATRIC" id="fig|301375.6.peg.521"/>
<comment type="caution">
    <text evidence="3">The sequence shown here is derived from an EMBL/GenBank/DDBJ whole genome shotgun (WGS) entry which is preliminary data.</text>
</comment>